<sequence>MDQATQATTPTAPTYAGDETFAHAAAVATSVIDSLTTDTYPSSVRIEPILPSGWAVTILFLSHQAAGLYAVAAHADVPVTRAVQGEEIHLEVYARVLEVDVRAAVLVTQAQVAQLEGEPTPLDGEPGHTAAVFTAPVPLGSSVMAGVPAVTPVEVPGGGR</sequence>
<comment type="caution">
    <text evidence="1">The sequence shown here is derived from an EMBL/GenBank/DDBJ whole genome shotgun (WGS) entry which is preliminary data.</text>
</comment>
<organism evidence="1 2">
    <name type="scientific">Streptomyces justiciae</name>
    <dbReference type="NCBI Taxonomy" id="2780140"/>
    <lineage>
        <taxon>Bacteria</taxon>
        <taxon>Bacillati</taxon>
        <taxon>Actinomycetota</taxon>
        <taxon>Actinomycetes</taxon>
        <taxon>Kitasatosporales</taxon>
        <taxon>Streptomycetaceae</taxon>
        <taxon>Streptomyces</taxon>
    </lineage>
</organism>
<reference evidence="2" key="1">
    <citation type="submission" date="2023-07" db="EMBL/GenBank/DDBJ databases">
        <title>Draft genome sequence of the endophytic actinobacterium Streptomyces justiciae WPN32, a potential antibiotic producer.</title>
        <authorList>
            <person name="Yasawong M."/>
            <person name="Pana W."/>
            <person name="Ganta P."/>
            <person name="Santapan N."/>
            <person name="Songngamsuk T."/>
            <person name="Phatcharaharikarn M."/>
            <person name="Kerdtoob S."/>
            <person name="Nantapong N."/>
        </authorList>
    </citation>
    <scope>NUCLEOTIDE SEQUENCE [LARGE SCALE GENOMIC DNA]</scope>
    <source>
        <strain evidence="2">WPN32</strain>
    </source>
</reference>
<keyword evidence="2" id="KW-1185">Reference proteome</keyword>
<proteinExistence type="predicted"/>
<evidence type="ECO:0000313" key="2">
    <source>
        <dbReference type="Proteomes" id="UP001257948"/>
    </source>
</evidence>
<dbReference type="Proteomes" id="UP001257948">
    <property type="component" value="Unassembled WGS sequence"/>
</dbReference>
<evidence type="ECO:0000313" key="1">
    <source>
        <dbReference type="EMBL" id="MDT7847252.1"/>
    </source>
</evidence>
<dbReference type="RefSeq" id="WP_314207450.1">
    <property type="nucleotide sequence ID" value="NZ_JAVTLL010000045.1"/>
</dbReference>
<name>A0ABU3M8Y2_9ACTN</name>
<protein>
    <submittedName>
        <fullName evidence="1">Uncharacterized protein</fullName>
    </submittedName>
</protein>
<gene>
    <name evidence="1" type="ORF">RQC66_41670</name>
</gene>
<dbReference type="EMBL" id="JAVTLL010000045">
    <property type="protein sequence ID" value="MDT7847252.1"/>
    <property type="molecule type" value="Genomic_DNA"/>
</dbReference>
<accession>A0ABU3M8Y2</accession>